<dbReference type="AlphaFoldDB" id="A0A845QEX2"/>
<dbReference type="InterPro" id="IPR034746">
    <property type="entry name" value="POTRA"/>
</dbReference>
<evidence type="ECO:0000259" key="9">
    <source>
        <dbReference type="PROSITE" id="PS51779"/>
    </source>
</evidence>
<keyword evidence="6 8" id="KW-0472">Membrane</keyword>
<keyword evidence="11" id="KW-1185">Reference proteome</keyword>
<name>A0A845QEX2_9FIRM</name>
<protein>
    <submittedName>
        <fullName evidence="10">FtsQ-type POTRA domain-containing protein</fullName>
    </submittedName>
</protein>
<keyword evidence="7" id="KW-0131">Cell cycle</keyword>
<evidence type="ECO:0000256" key="3">
    <source>
        <dbReference type="ARBA" id="ARBA00022618"/>
    </source>
</evidence>
<keyword evidence="5 8" id="KW-1133">Transmembrane helix</keyword>
<dbReference type="GO" id="GO:0005886">
    <property type="term" value="C:plasma membrane"/>
    <property type="evidence" value="ECO:0007669"/>
    <property type="project" value="TreeGrafter"/>
</dbReference>
<sequence>MSEYKDIEFKEVERKKKVRKKKNYLLRFCVFIGIFAAAALFLSSSFFDVKTIEVDGNGYYDAEEVRNLAVATTGNNIFWGGDVSTIEDNLLKDPYFEEVSVRRKLPSTLIIEVKERTQIAAIVYGEQYVVIDKDGLVLRKSKVDPKITLLTGLTISKLSAGEKVEAEEAATLKTTLTMLHAMQNGDVYFKRIDVSSIVLRAYIYDTLVVKGTAKQILSGLESGDLQKVINNLLKSDTTRGTIHLGEHNYMPFSPEFE</sequence>
<evidence type="ECO:0000313" key="10">
    <source>
        <dbReference type="EMBL" id="NBH60212.1"/>
    </source>
</evidence>
<keyword evidence="2" id="KW-1003">Cell membrane</keyword>
<dbReference type="Proteomes" id="UP000446866">
    <property type="component" value="Unassembled WGS sequence"/>
</dbReference>
<dbReference type="Pfam" id="PF08478">
    <property type="entry name" value="POTRA_1"/>
    <property type="match status" value="1"/>
</dbReference>
<comment type="caution">
    <text evidence="10">The sequence shown here is derived from an EMBL/GenBank/DDBJ whole genome shotgun (WGS) entry which is preliminary data.</text>
</comment>
<feature type="transmembrane region" description="Helical" evidence="8">
    <location>
        <begin position="24"/>
        <end position="47"/>
    </location>
</feature>
<organism evidence="10 11">
    <name type="scientific">Anaerotruncus colihominis</name>
    <dbReference type="NCBI Taxonomy" id="169435"/>
    <lineage>
        <taxon>Bacteria</taxon>
        <taxon>Bacillati</taxon>
        <taxon>Bacillota</taxon>
        <taxon>Clostridia</taxon>
        <taxon>Eubacteriales</taxon>
        <taxon>Oscillospiraceae</taxon>
        <taxon>Anaerotruncus</taxon>
    </lineage>
</organism>
<dbReference type="PROSITE" id="PS51779">
    <property type="entry name" value="POTRA"/>
    <property type="match status" value="1"/>
</dbReference>
<dbReference type="EMBL" id="QXWK01000001">
    <property type="protein sequence ID" value="NBH60212.1"/>
    <property type="molecule type" value="Genomic_DNA"/>
</dbReference>
<evidence type="ECO:0000256" key="4">
    <source>
        <dbReference type="ARBA" id="ARBA00022692"/>
    </source>
</evidence>
<evidence type="ECO:0000256" key="6">
    <source>
        <dbReference type="ARBA" id="ARBA00023136"/>
    </source>
</evidence>
<accession>A0A845QEX2</accession>
<evidence type="ECO:0000256" key="2">
    <source>
        <dbReference type="ARBA" id="ARBA00022475"/>
    </source>
</evidence>
<evidence type="ECO:0000313" key="11">
    <source>
        <dbReference type="Proteomes" id="UP000446866"/>
    </source>
</evidence>
<evidence type="ECO:0000256" key="1">
    <source>
        <dbReference type="ARBA" id="ARBA00004370"/>
    </source>
</evidence>
<feature type="domain" description="POTRA" evidence="9">
    <location>
        <begin position="47"/>
        <end position="116"/>
    </location>
</feature>
<dbReference type="GO" id="GO:0051301">
    <property type="term" value="P:cell division"/>
    <property type="evidence" value="ECO:0007669"/>
    <property type="project" value="UniProtKB-KW"/>
</dbReference>
<keyword evidence="3" id="KW-0132">Cell division</keyword>
<dbReference type="PANTHER" id="PTHR37820:SF1">
    <property type="entry name" value="CELL DIVISION PROTEIN FTSQ"/>
    <property type="match status" value="1"/>
</dbReference>
<dbReference type="RefSeq" id="WP_160200511.1">
    <property type="nucleotide sequence ID" value="NZ_QXWK01000001.1"/>
</dbReference>
<comment type="subcellular location">
    <subcellularLocation>
        <location evidence="1">Membrane</location>
    </subcellularLocation>
</comment>
<evidence type="ECO:0000256" key="7">
    <source>
        <dbReference type="ARBA" id="ARBA00023306"/>
    </source>
</evidence>
<gene>
    <name evidence="10" type="ORF">D0435_00800</name>
</gene>
<dbReference type="InterPro" id="IPR013685">
    <property type="entry name" value="POTRA_FtsQ_type"/>
</dbReference>
<reference evidence="10 11" key="1">
    <citation type="submission" date="2018-08" db="EMBL/GenBank/DDBJ databases">
        <title>Murine metabolic-syndrome-specific gut microbial biobank.</title>
        <authorList>
            <person name="Liu C."/>
        </authorList>
    </citation>
    <scope>NUCLEOTIDE SEQUENCE [LARGE SCALE GENOMIC DNA]</scope>
    <source>
        <strain evidence="10 11">28</strain>
    </source>
</reference>
<dbReference type="PANTHER" id="PTHR37820">
    <property type="entry name" value="CELL DIVISION PROTEIN DIVIB"/>
    <property type="match status" value="1"/>
</dbReference>
<keyword evidence="4 8" id="KW-0812">Transmembrane</keyword>
<evidence type="ECO:0000256" key="8">
    <source>
        <dbReference type="SAM" id="Phobius"/>
    </source>
</evidence>
<dbReference type="InterPro" id="IPR050487">
    <property type="entry name" value="FtsQ_DivIB"/>
</dbReference>
<evidence type="ECO:0000256" key="5">
    <source>
        <dbReference type="ARBA" id="ARBA00022989"/>
    </source>
</evidence>
<dbReference type="Gene3D" id="3.10.20.310">
    <property type="entry name" value="membrane protein fhac"/>
    <property type="match status" value="1"/>
</dbReference>
<proteinExistence type="predicted"/>